<dbReference type="SUPFAM" id="SSF48452">
    <property type="entry name" value="TPR-like"/>
    <property type="match status" value="1"/>
</dbReference>
<evidence type="ECO:0000256" key="3">
    <source>
        <dbReference type="ARBA" id="ARBA00022729"/>
    </source>
</evidence>
<dbReference type="KEGG" id="pcea:J3359_17515"/>
<evidence type="ECO:0000256" key="5">
    <source>
        <dbReference type="ARBA" id="ARBA00023237"/>
    </source>
</evidence>
<gene>
    <name evidence="8" type="ORF">J3359_17515</name>
</gene>
<reference evidence="8 9" key="1">
    <citation type="submission" date="2021-03" db="EMBL/GenBank/DDBJ databases">
        <title>Complete genome of Polaribacter_sp.SM13.</title>
        <authorList>
            <person name="Jeong S.W."/>
            <person name="Bae J.W."/>
        </authorList>
    </citation>
    <scope>NUCLEOTIDE SEQUENCE [LARGE SCALE GENOMIC DNA]</scope>
    <source>
        <strain evidence="8 9">SM13</strain>
    </source>
</reference>
<comment type="subcellular location">
    <subcellularLocation>
        <location evidence="1">Cell outer membrane</location>
    </subcellularLocation>
</comment>
<dbReference type="Proteomes" id="UP000663920">
    <property type="component" value="Chromosome"/>
</dbReference>
<keyword evidence="4" id="KW-0472">Membrane</keyword>
<sequence length="478" mass="56042">MKQLFNYLILFCLLLSYSCSDLLEEKVDNRTLITSLDEIEYGVANLAPRADYLFTDLMSDDYTFKNIAGGVNGTLRDQVRPIYEFTVTKQSLTKTSFISSGFSPYMAWRRYYYRINNAWLMLKKIEEYKPQSNSEKERLLNAKSECLAIKAYCNFMLVNLYAKQYDASTASSDFGPPFIDGYSAKSVEIFPQKSVEFYYNNIEKDLLEALKGINDDKRINKLHFNTVSIKALLSRLYLYKKDWKKCIKYSSETLEENNKLLAINKLIDKYIVQKNDLTEYSKQYFNPDQESYIQVSDNTFQLISYFYSGFYPYPIQEFAGNVGFAFYVIRTSPLFNDIIADKWLYLESRGSQRLQIMMPLFTVDEVVLNRAEAYIYNNQFAEAKAEISKILDLDVYRNLTKRKADLNAINTKEGLTKFLLETRRLRFFCEGMRWFDLKRYQLPITHTSDAGEFKIDGTNPSDYVIKPPVEEIDFRDYK</sequence>
<dbReference type="GO" id="GO:0009279">
    <property type="term" value="C:cell outer membrane"/>
    <property type="evidence" value="ECO:0007669"/>
    <property type="project" value="UniProtKB-SubCell"/>
</dbReference>
<organism evidence="8 9">
    <name type="scientific">Polaribacter cellanae</name>
    <dbReference type="NCBI Taxonomy" id="2818493"/>
    <lineage>
        <taxon>Bacteria</taxon>
        <taxon>Pseudomonadati</taxon>
        <taxon>Bacteroidota</taxon>
        <taxon>Flavobacteriia</taxon>
        <taxon>Flavobacteriales</taxon>
        <taxon>Flavobacteriaceae</taxon>
    </lineage>
</organism>
<dbReference type="RefSeq" id="WP_208078425.1">
    <property type="nucleotide sequence ID" value="NZ_CP071869.1"/>
</dbReference>
<name>A0A975CMX1_9FLAO</name>
<evidence type="ECO:0000259" key="7">
    <source>
        <dbReference type="Pfam" id="PF14322"/>
    </source>
</evidence>
<evidence type="ECO:0000313" key="8">
    <source>
        <dbReference type="EMBL" id="QTE22568.1"/>
    </source>
</evidence>
<evidence type="ECO:0000313" key="9">
    <source>
        <dbReference type="Proteomes" id="UP000663920"/>
    </source>
</evidence>
<dbReference type="InterPro" id="IPR033985">
    <property type="entry name" value="SusD-like_N"/>
</dbReference>
<keyword evidence="9" id="KW-1185">Reference proteome</keyword>
<evidence type="ECO:0000256" key="1">
    <source>
        <dbReference type="ARBA" id="ARBA00004442"/>
    </source>
</evidence>
<dbReference type="InterPro" id="IPR012944">
    <property type="entry name" value="SusD_RagB_dom"/>
</dbReference>
<protein>
    <submittedName>
        <fullName evidence="8">RagB/SusD family nutrient uptake outer membrane protein</fullName>
    </submittedName>
</protein>
<evidence type="ECO:0000259" key="6">
    <source>
        <dbReference type="Pfam" id="PF07980"/>
    </source>
</evidence>
<feature type="domain" description="RagB/SusD" evidence="6">
    <location>
        <begin position="347"/>
        <end position="450"/>
    </location>
</feature>
<evidence type="ECO:0000256" key="2">
    <source>
        <dbReference type="ARBA" id="ARBA00006275"/>
    </source>
</evidence>
<comment type="similarity">
    <text evidence="2">Belongs to the SusD family.</text>
</comment>
<dbReference type="EMBL" id="CP071869">
    <property type="protein sequence ID" value="QTE22568.1"/>
    <property type="molecule type" value="Genomic_DNA"/>
</dbReference>
<keyword evidence="3" id="KW-0732">Signal</keyword>
<accession>A0A975CMX1</accession>
<dbReference type="Gene3D" id="1.25.40.390">
    <property type="match status" value="2"/>
</dbReference>
<keyword evidence="5" id="KW-0998">Cell outer membrane</keyword>
<feature type="domain" description="SusD-like N-terminal" evidence="7">
    <location>
        <begin position="103"/>
        <end position="238"/>
    </location>
</feature>
<evidence type="ECO:0000256" key="4">
    <source>
        <dbReference type="ARBA" id="ARBA00023136"/>
    </source>
</evidence>
<dbReference type="InterPro" id="IPR011990">
    <property type="entry name" value="TPR-like_helical_dom_sf"/>
</dbReference>
<proteinExistence type="inferred from homology"/>
<dbReference type="PROSITE" id="PS51257">
    <property type="entry name" value="PROKAR_LIPOPROTEIN"/>
    <property type="match status" value="1"/>
</dbReference>
<dbReference type="AlphaFoldDB" id="A0A975CMX1"/>
<dbReference type="Pfam" id="PF07980">
    <property type="entry name" value="SusD_RagB"/>
    <property type="match status" value="1"/>
</dbReference>
<dbReference type="Pfam" id="PF14322">
    <property type="entry name" value="SusD-like_3"/>
    <property type="match status" value="1"/>
</dbReference>